<dbReference type="GO" id="GO:0016787">
    <property type="term" value="F:hydrolase activity"/>
    <property type="evidence" value="ECO:0007669"/>
    <property type="project" value="UniProtKB-KW"/>
</dbReference>
<dbReference type="Proteomes" id="UP000001876">
    <property type="component" value="Unassembled WGS sequence"/>
</dbReference>
<comment type="similarity">
    <text evidence="2">Belongs to the AB hydrolase superfamily. Isoprenylcysteine methylesterase family.</text>
</comment>
<dbReference type="STRING" id="564608.C1NA62"/>
<sequence length="393" mass="43212">MPSRRIRLPAFAKATLRFIVRNVIVPLWLTLRLIAYVRVGWLIKFCGLVAFAAVLSPAFFRIAWTYYTSRRVKRDILYGSSPRNRLDLYLPEGCHYDAPVIVFVTGGMWIIGYKAWGALLSLTLMKQGFIVASLDYRNFPQGTVGDMTQDVSNGIGWVAKRARSFGGDAKKIFVVGQSAGAHLASSAILRQAEYETSLGGSVIDYGTAVARWSPRDLAGFVGISGVYAPDDRALAEHFNRKGLHKEVFWSIMEAGYSGARAEEALPRASPCAMLRDIPGVASSLPAVLLCHGNADGSAPPSESARFAEALRAAGSQARSILHWFPYDRRYYDGKTHTDPFVTDPISGGHDVLLEDIVRWVRRKDPRGGEIALPAMPALLPSLLVDVARRVVPF</sequence>
<gene>
    <name evidence="7" type="ORF">MICPUCDRAFT_23717</name>
</gene>
<accession>C1NA62</accession>
<feature type="transmembrane region" description="Helical" evidence="5">
    <location>
        <begin position="14"/>
        <end position="35"/>
    </location>
</feature>
<dbReference type="PROSITE" id="PS00122">
    <property type="entry name" value="CARBOXYLESTERASE_B_1"/>
    <property type="match status" value="1"/>
</dbReference>
<evidence type="ECO:0000259" key="6">
    <source>
        <dbReference type="Pfam" id="PF20434"/>
    </source>
</evidence>
<dbReference type="EMBL" id="GG663752">
    <property type="protein sequence ID" value="EEH51070.1"/>
    <property type="molecule type" value="Genomic_DNA"/>
</dbReference>
<feature type="transmembrane region" description="Helical" evidence="5">
    <location>
        <begin position="41"/>
        <end position="64"/>
    </location>
</feature>
<dbReference type="InterPro" id="IPR050300">
    <property type="entry name" value="GDXG_lipolytic_enzyme"/>
</dbReference>
<evidence type="ECO:0000313" key="7">
    <source>
        <dbReference type="EMBL" id="EEH51070.1"/>
    </source>
</evidence>
<feature type="domain" description="BD-FAE-like" evidence="6">
    <location>
        <begin position="86"/>
        <end position="310"/>
    </location>
</feature>
<dbReference type="InterPro" id="IPR019826">
    <property type="entry name" value="Carboxylesterase_B_AS"/>
</dbReference>
<dbReference type="OMA" id="MMFKPLI"/>
<evidence type="ECO:0000256" key="1">
    <source>
        <dbReference type="ARBA" id="ARBA00022801"/>
    </source>
</evidence>
<comment type="catalytic activity">
    <reaction evidence="4">
        <text>[protein]-C-terminal S-[(2E,6E)-farnesyl]-L-cysteine methyl ester + H2O = [protein]-C-terminal S-[(2E,6E)-farnesyl]-L-cysteine + methanol + H(+)</text>
        <dbReference type="Rhea" id="RHEA:48520"/>
        <dbReference type="Rhea" id="RHEA-COMP:12125"/>
        <dbReference type="Rhea" id="RHEA-COMP:12126"/>
        <dbReference type="ChEBI" id="CHEBI:15377"/>
        <dbReference type="ChEBI" id="CHEBI:15378"/>
        <dbReference type="ChEBI" id="CHEBI:17790"/>
        <dbReference type="ChEBI" id="CHEBI:90510"/>
        <dbReference type="ChEBI" id="CHEBI:90511"/>
        <dbReference type="EC" id="3.1.1.n2"/>
    </reaction>
</comment>
<dbReference type="eggNOG" id="KOG1516">
    <property type="taxonomic scope" value="Eukaryota"/>
</dbReference>
<evidence type="ECO:0000256" key="4">
    <source>
        <dbReference type="ARBA" id="ARBA00049507"/>
    </source>
</evidence>
<dbReference type="Gene3D" id="3.40.50.1820">
    <property type="entry name" value="alpha/beta hydrolase"/>
    <property type="match status" value="1"/>
</dbReference>
<dbReference type="EC" id="3.1.1.n2" evidence="3"/>
<dbReference type="ESTHER" id="9chlo-c1na62">
    <property type="family name" value="BD-FAE"/>
</dbReference>
<dbReference type="InterPro" id="IPR049492">
    <property type="entry name" value="BD-FAE-like_dom"/>
</dbReference>
<dbReference type="AlphaFoldDB" id="C1NA62"/>
<keyword evidence="5" id="KW-1133">Transmembrane helix</keyword>
<dbReference type="InterPro" id="IPR029058">
    <property type="entry name" value="AB_hydrolase_fold"/>
</dbReference>
<dbReference type="RefSeq" id="XP_003064736.1">
    <property type="nucleotide sequence ID" value="XM_003064690.1"/>
</dbReference>
<keyword evidence="5" id="KW-0472">Membrane</keyword>
<evidence type="ECO:0000313" key="8">
    <source>
        <dbReference type="Proteomes" id="UP000001876"/>
    </source>
</evidence>
<evidence type="ECO:0000256" key="3">
    <source>
        <dbReference type="ARBA" id="ARBA00038928"/>
    </source>
</evidence>
<reference evidence="7 8" key="1">
    <citation type="journal article" date="2009" name="Science">
        <title>Green evolution and dynamic adaptations revealed by genomes of the marine picoeukaryotes Micromonas.</title>
        <authorList>
            <person name="Worden A.Z."/>
            <person name="Lee J.H."/>
            <person name="Mock T."/>
            <person name="Rouze P."/>
            <person name="Simmons M.P."/>
            <person name="Aerts A.L."/>
            <person name="Allen A.E."/>
            <person name="Cuvelier M.L."/>
            <person name="Derelle E."/>
            <person name="Everett M.V."/>
            <person name="Foulon E."/>
            <person name="Grimwood J."/>
            <person name="Gundlach H."/>
            <person name="Henrissat B."/>
            <person name="Napoli C."/>
            <person name="McDonald S.M."/>
            <person name="Parker M.S."/>
            <person name="Rombauts S."/>
            <person name="Salamov A."/>
            <person name="Von Dassow P."/>
            <person name="Badger J.H."/>
            <person name="Coutinho P.M."/>
            <person name="Demir E."/>
            <person name="Dubchak I."/>
            <person name="Gentemann C."/>
            <person name="Eikrem W."/>
            <person name="Gready J.E."/>
            <person name="John U."/>
            <person name="Lanier W."/>
            <person name="Lindquist E.A."/>
            <person name="Lucas S."/>
            <person name="Mayer K.F."/>
            <person name="Moreau H."/>
            <person name="Not F."/>
            <person name="Otillar R."/>
            <person name="Panaud O."/>
            <person name="Pangilinan J."/>
            <person name="Paulsen I."/>
            <person name="Piegu B."/>
            <person name="Poliakov A."/>
            <person name="Robbens S."/>
            <person name="Schmutz J."/>
            <person name="Toulza E."/>
            <person name="Wyss T."/>
            <person name="Zelensky A."/>
            <person name="Zhou K."/>
            <person name="Armbrust E.V."/>
            <person name="Bhattacharya D."/>
            <person name="Goodenough U.W."/>
            <person name="Van de Peer Y."/>
            <person name="Grigoriev I.V."/>
        </authorList>
    </citation>
    <scope>NUCLEOTIDE SEQUENCE [LARGE SCALE GENOMIC DNA]</scope>
    <source>
        <strain evidence="7 8">CCMP1545</strain>
    </source>
</reference>
<dbReference type="SUPFAM" id="SSF53474">
    <property type="entry name" value="alpha/beta-Hydrolases"/>
    <property type="match status" value="1"/>
</dbReference>
<dbReference type="PANTHER" id="PTHR48081">
    <property type="entry name" value="AB HYDROLASE SUPERFAMILY PROTEIN C4A8.06C"/>
    <property type="match status" value="1"/>
</dbReference>
<evidence type="ECO:0000256" key="2">
    <source>
        <dbReference type="ARBA" id="ARBA00038028"/>
    </source>
</evidence>
<evidence type="ECO:0000256" key="5">
    <source>
        <dbReference type="SAM" id="Phobius"/>
    </source>
</evidence>
<dbReference type="KEGG" id="mpp:MICPUCDRAFT_23717"/>
<name>C1NA62_MICPC</name>
<organism evidence="8">
    <name type="scientific">Micromonas pusilla (strain CCMP1545)</name>
    <name type="common">Picoplanktonic green alga</name>
    <dbReference type="NCBI Taxonomy" id="564608"/>
    <lineage>
        <taxon>Eukaryota</taxon>
        <taxon>Viridiplantae</taxon>
        <taxon>Chlorophyta</taxon>
        <taxon>Mamiellophyceae</taxon>
        <taxon>Mamiellales</taxon>
        <taxon>Mamiellaceae</taxon>
        <taxon>Micromonas</taxon>
    </lineage>
</organism>
<protein>
    <recommendedName>
        <fullName evidence="3">protein-S-isoprenylcysteine alpha-carbonyl methylesterase</fullName>
        <ecNumber evidence="3">3.1.1.n2</ecNumber>
    </recommendedName>
</protein>
<proteinExistence type="inferred from homology"/>
<keyword evidence="1" id="KW-0378">Hydrolase</keyword>
<keyword evidence="8" id="KW-1185">Reference proteome</keyword>
<keyword evidence="5" id="KW-0812">Transmembrane</keyword>
<dbReference type="GeneID" id="9690177"/>
<dbReference type="PANTHER" id="PTHR48081:SF33">
    <property type="entry name" value="KYNURENINE FORMAMIDASE"/>
    <property type="match status" value="1"/>
</dbReference>
<dbReference type="OrthoDB" id="6495301at2759"/>
<dbReference type="Pfam" id="PF20434">
    <property type="entry name" value="BD-FAE"/>
    <property type="match status" value="1"/>
</dbReference>